<dbReference type="EMBL" id="FXTB01000001">
    <property type="protein sequence ID" value="SMO45947.1"/>
    <property type="molecule type" value="Genomic_DNA"/>
</dbReference>
<evidence type="ECO:0000259" key="2">
    <source>
        <dbReference type="Pfam" id="PF14321"/>
    </source>
</evidence>
<proteinExistence type="predicted"/>
<dbReference type="AlphaFoldDB" id="A0A521BFT1"/>
<dbReference type="RefSeq" id="WP_142532229.1">
    <property type="nucleotide sequence ID" value="NZ_FXTB01000001.1"/>
</dbReference>
<sequence>MKHISFSVLIGALFLLASCSNGDEVDNKSFENAQLSIRLTDAPANYDEILIDIREVRVHFAGKGEEGGWQTLSGINAGVYNLLDYTNGADTLIAEHEFPAGIISQIRLLLGENNRIKKDGVYYDIMTPSAQQSGLKLKVHADLTRGVAYRLWLDFDAGRSIVEKGNGSYSLKPVIRVFTEAASGAIQGVITPVEARPYIHAVSAQKDTFSTYADGETGFFMIKALPKGSYKVEFNTTAGYQAKSIKDVEVETSRVTDMGSIVIEKIMQ</sequence>
<evidence type="ECO:0000313" key="3">
    <source>
        <dbReference type="EMBL" id="SMO45947.1"/>
    </source>
</evidence>
<gene>
    <name evidence="3" type="ORF">SAMN06265379_101910</name>
</gene>
<keyword evidence="1" id="KW-0732">Signal</keyword>
<dbReference type="InterPro" id="IPR025491">
    <property type="entry name" value="DUF4382"/>
</dbReference>
<keyword evidence="4" id="KW-1185">Reference proteome</keyword>
<feature type="signal peptide" evidence="1">
    <location>
        <begin position="1"/>
        <end position="22"/>
    </location>
</feature>
<evidence type="ECO:0000256" key="1">
    <source>
        <dbReference type="SAM" id="SignalP"/>
    </source>
</evidence>
<dbReference type="Proteomes" id="UP000319040">
    <property type="component" value="Unassembled WGS sequence"/>
</dbReference>
<organism evidence="3 4">
    <name type="scientific">Saccharicrinis carchari</name>
    <dbReference type="NCBI Taxonomy" id="1168039"/>
    <lineage>
        <taxon>Bacteria</taxon>
        <taxon>Pseudomonadati</taxon>
        <taxon>Bacteroidota</taxon>
        <taxon>Bacteroidia</taxon>
        <taxon>Marinilabiliales</taxon>
        <taxon>Marinilabiliaceae</taxon>
        <taxon>Saccharicrinis</taxon>
    </lineage>
</organism>
<dbReference type="PROSITE" id="PS51257">
    <property type="entry name" value="PROKAR_LIPOPROTEIN"/>
    <property type="match status" value="1"/>
</dbReference>
<name>A0A521BFT1_SACCC</name>
<dbReference type="GO" id="GO:0030246">
    <property type="term" value="F:carbohydrate binding"/>
    <property type="evidence" value="ECO:0007669"/>
    <property type="project" value="InterPro"/>
</dbReference>
<feature type="chain" id="PRO_5022084134" description="DUF4382 domain-containing protein" evidence="1">
    <location>
        <begin position="23"/>
        <end position="268"/>
    </location>
</feature>
<accession>A0A521BFT1</accession>
<dbReference type="SUPFAM" id="SSF49452">
    <property type="entry name" value="Starch-binding domain-like"/>
    <property type="match status" value="1"/>
</dbReference>
<evidence type="ECO:0000313" key="4">
    <source>
        <dbReference type="Proteomes" id="UP000319040"/>
    </source>
</evidence>
<dbReference type="Gene3D" id="2.60.40.1120">
    <property type="entry name" value="Carboxypeptidase-like, regulatory domain"/>
    <property type="match status" value="1"/>
</dbReference>
<dbReference type="Pfam" id="PF14321">
    <property type="entry name" value="DUF4382"/>
    <property type="match status" value="1"/>
</dbReference>
<feature type="domain" description="DUF4382" evidence="2">
    <location>
        <begin position="33"/>
        <end position="173"/>
    </location>
</feature>
<dbReference type="OrthoDB" id="2111471at2"/>
<protein>
    <recommendedName>
        <fullName evidence="2">DUF4382 domain-containing protein</fullName>
    </recommendedName>
</protein>
<dbReference type="InterPro" id="IPR013784">
    <property type="entry name" value="Carb-bd-like_fold"/>
</dbReference>
<reference evidence="3 4" key="1">
    <citation type="submission" date="2017-05" db="EMBL/GenBank/DDBJ databases">
        <authorList>
            <person name="Varghese N."/>
            <person name="Submissions S."/>
        </authorList>
    </citation>
    <scope>NUCLEOTIDE SEQUENCE [LARGE SCALE GENOMIC DNA]</scope>
    <source>
        <strain evidence="3 4">DSM 27040</strain>
    </source>
</reference>